<dbReference type="InterPro" id="IPR013976">
    <property type="entry name" value="HDOD"/>
</dbReference>
<proteinExistence type="predicted"/>
<sequence>MDRVDALKRIAAQAERGELIFPTNIDAALKIQQAFGDSDTHIEKIARLIQAEPLLAARIVAIANSVAYNRSGREIADVRSAVGRLGFRTLHALATAVVTRQFASMIADPQLQAKASQLWEHTAHVASLAHLIAQRITLVDAETAMFAAIVHEVGGFYLISQAPSHPGLLDGDLAGWVEQGERIIGRAVLKRLAVPEQVMEAVEDCWNGFLTLPPVTLGDTLLLANQLAPVVSPLNQQRTDDEGREEALEGPSLIDHVVGDETLAGILEKSAEEIHSLMMALRF</sequence>
<dbReference type="Proteomes" id="UP000242886">
    <property type="component" value="Chromosome SDENCHOL"/>
</dbReference>
<evidence type="ECO:0000313" key="2">
    <source>
        <dbReference type="EMBL" id="SMB27861.1"/>
    </source>
</evidence>
<name>A0A7Z7MVI4_9PROT</name>
<dbReference type="PANTHER" id="PTHR33525:SF3">
    <property type="entry name" value="RIBONUCLEASE Y"/>
    <property type="match status" value="1"/>
</dbReference>
<organism evidence="2 3">
    <name type="scientific">Sterolibacterium denitrificans</name>
    <dbReference type="NCBI Taxonomy" id="157592"/>
    <lineage>
        <taxon>Bacteria</taxon>
        <taxon>Pseudomonadati</taxon>
        <taxon>Pseudomonadota</taxon>
        <taxon>Betaproteobacteria</taxon>
        <taxon>Nitrosomonadales</taxon>
        <taxon>Sterolibacteriaceae</taxon>
        <taxon>Sterolibacterium</taxon>
    </lineage>
</organism>
<dbReference type="EMBL" id="LT837803">
    <property type="protein sequence ID" value="SMB27861.1"/>
    <property type="molecule type" value="Genomic_DNA"/>
</dbReference>
<dbReference type="Gene3D" id="1.10.3210.10">
    <property type="entry name" value="Hypothetical protein af1432"/>
    <property type="match status" value="1"/>
</dbReference>
<dbReference type="SUPFAM" id="SSF109604">
    <property type="entry name" value="HD-domain/PDEase-like"/>
    <property type="match status" value="1"/>
</dbReference>
<reference evidence="2" key="1">
    <citation type="submission" date="2017-03" db="EMBL/GenBank/DDBJ databases">
        <authorList>
            <consortium name="AG Boll"/>
        </authorList>
    </citation>
    <scope>NUCLEOTIDE SEQUENCE [LARGE SCALE GENOMIC DNA]</scope>
    <source>
        <strain evidence="2">Chol</strain>
    </source>
</reference>
<protein>
    <submittedName>
        <fullName evidence="2">Signal transduction protein</fullName>
    </submittedName>
</protein>
<keyword evidence="3" id="KW-1185">Reference proteome</keyword>
<dbReference type="InterPro" id="IPR052340">
    <property type="entry name" value="RNase_Y/CdgJ"/>
</dbReference>
<dbReference type="PROSITE" id="PS51833">
    <property type="entry name" value="HDOD"/>
    <property type="match status" value="1"/>
</dbReference>
<accession>A0A7Z7MVI4</accession>
<dbReference type="PANTHER" id="PTHR33525">
    <property type="match status" value="1"/>
</dbReference>
<evidence type="ECO:0000313" key="3">
    <source>
        <dbReference type="Proteomes" id="UP000242886"/>
    </source>
</evidence>
<evidence type="ECO:0000259" key="1">
    <source>
        <dbReference type="PROSITE" id="PS51833"/>
    </source>
</evidence>
<dbReference type="AlphaFoldDB" id="A0A7Z7MVI4"/>
<dbReference type="RefSeq" id="WP_154716982.1">
    <property type="nucleotide sequence ID" value="NZ_LT837803.1"/>
</dbReference>
<dbReference type="Pfam" id="PF08668">
    <property type="entry name" value="HDOD"/>
    <property type="match status" value="1"/>
</dbReference>
<gene>
    <name evidence="2" type="ORF">SDENCHOL_20490</name>
</gene>
<feature type="domain" description="HDOD" evidence="1">
    <location>
        <begin position="21"/>
        <end position="208"/>
    </location>
</feature>